<sequence>MQTLLTEYSIWSSKYKLADNYVGGFPLSDNCYTIFCGDKKIGQQASDSPSDISGYIHIKSEDFEEVIKIAKECPLVKFNQIEIRPTIKY</sequence>
<dbReference type="RefSeq" id="WP_248412025.1">
    <property type="nucleotide sequence ID" value="NZ_JALPQF010000003.1"/>
</dbReference>
<comment type="caution">
    <text evidence="1">The sequence shown here is derived from an EMBL/GenBank/DDBJ whole genome shotgun (WGS) entry which is preliminary data.</text>
</comment>
<evidence type="ECO:0000313" key="2">
    <source>
        <dbReference type="Proteomes" id="UP001203687"/>
    </source>
</evidence>
<dbReference type="EMBL" id="JALPQF010000003">
    <property type="protein sequence ID" value="MCK8479774.1"/>
    <property type="molecule type" value="Genomic_DNA"/>
</dbReference>
<evidence type="ECO:0000313" key="1">
    <source>
        <dbReference type="EMBL" id="MCK8479774.1"/>
    </source>
</evidence>
<accession>A0ABT0H5V6</accession>
<keyword evidence="2" id="KW-1185">Reference proteome</keyword>
<protein>
    <recommendedName>
        <fullName evidence="3">YCII-related domain-containing protein</fullName>
    </recommendedName>
</protein>
<dbReference type="Gene3D" id="3.30.70.1060">
    <property type="entry name" value="Dimeric alpha+beta barrel"/>
    <property type="match status" value="1"/>
</dbReference>
<organism evidence="1 2">
    <name type="scientific">Psychroserpens algicola</name>
    <dbReference type="NCBI Taxonomy" id="1719034"/>
    <lineage>
        <taxon>Bacteria</taxon>
        <taxon>Pseudomonadati</taxon>
        <taxon>Bacteroidota</taxon>
        <taxon>Flavobacteriia</taxon>
        <taxon>Flavobacteriales</taxon>
        <taxon>Flavobacteriaceae</taxon>
        <taxon>Psychroserpens</taxon>
    </lineage>
</organism>
<dbReference type="Proteomes" id="UP001203687">
    <property type="component" value="Unassembled WGS sequence"/>
</dbReference>
<evidence type="ECO:0008006" key="3">
    <source>
        <dbReference type="Google" id="ProtNLM"/>
    </source>
</evidence>
<name>A0ABT0H5V6_9FLAO</name>
<proteinExistence type="predicted"/>
<reference evidence="1" key="1">
    <citation type="submission" date="2022-04" db="EMBL/GenBank/DDBJ databases">
        <authorList>
            <person name="Ren T."/>
        </authorList>
    </citation>
    <scope>NUCLEOTIDE SEQUENCE</scope>
    <source>
        <strain evidence="1">F63249</strain>
    </source>
</reference>
<gene>
    <name evidence="1" type="ORF">MUY34_04030</name>
</gene>